<protein>
    <submittedName>
        <fullName evidence="2">Uncharacterized protein</fullName>
    </submittedName>
</protein>
<sequence length="150" mass="16931">MWTVVPLQALRRAGDEIVATGQPGYGGTDGKTRTHHRRALADLRAGSLFPVPPTPCIQGEVNSVEETVLIYSFWLLPLKKKTAKRFHLPAKAIFSDLRFLKKIRTIERQKSRAGIARGNCENQTLLQNNNHSDKRKHYLLHGRPGIRKGE</sequence>
<dbReference type="Proteomes" id="UP000735302">
    <property type="component" value="Unassembled WGS sequence"/>
</dbReference>
<gene>
    <name evidence="2" type="ORF">PoB_004730700</name>
</gene>
<reference evidence="2 3" key="1">
    <citation type="journal article" date="2021" name="Elife">
        <title>Chloroplast acquisition without the gene transfer in kleptoplastic sea slugs, Plakobranchus ocellatus.</title>
        <authorList>
            <person name="Maeda T."/>
            <person name="Takahashi S."/>
            <person name="Yoshida T."/>
            <person name="Shimamura S."/>
            <person name="Takaki Y."/>
            <person name="Nagai Y."/>
            <person name="Toyoda A."/>
            <person name="Suzuki Y."/>
            <person name="Arimoto A."/>
            <person name="Ishii H."/>
            <person name="Satoh N."/>
            <person name="Nishiyama T."/>
            <person name="Hasebe M."/>
            <person name="Maruyama T."/>
            <person name="Minagawa J."/>
            <person name="Obokata J."/>
            <person name="Shigenobu S."/>
        </authorList>
    </citation>
    <scope>NUCLEOTIDE SEQUENCE [LARGE SCALE GENOMIC DNA]</scope>
</reference>
<proteinExistence type="predicted"/>
<dbReference type="AlphaFoldDB" id="A0AAV4BN26"/>
<keyword evidence="3" id="KW-1185">Reference proteome</keyword>
<accession>A0AAV4BN26</accession>
<comment type="caution">
    <text evidence="2">The sequence shown here is derived from an EMBL/GenBank/DDBJ whole genome shotgun (WGS) entry which is preliminary data.</text>
</comment>
<evidence type="ECO:0000313" key="3">
    <source>
        <dbReference type="Proteomes" id="UP000735302"/>
    </source>
</evidence>
<feature type="region of interest" description="Disordered" evidence="1">
    <location>
        <begin position="126"/>
        <end position="150"/>
    </location>
</feature>
<dbReference type="EMBL" id="BLXT01005203">
    <property type="protein sequence ID" value="GFO20802.1"/>
    <property type="molecule type" value="Genomic_DNA"/>
</dbReference>
<organism evidence="2 3">
    <name type="scientific">Plakobranchus ocellatus</name>
    <dbReference type="NCBI Taxonomy" id="259542"/>
    <lineage>
        <taxon>Eukaryota</taxon>
        <taxon>Metazoa</taxon>
        <taxon>Spiralia</taxon>
        <taxon>Lophotrochozoa</taxon>
        <taxon>Mollusca</taxon>
        <taxon>Gastropoda</taxon>
        <taxon>Heterobranchia</taxon>
        <taxon>Euthyneura</taxon>
        <taxon>Panpulmonata</taxon>
        <taxon>Sacoglossa</taxon>
        <taxon>Placobranchoidea</taxon>
        <taxon>Plakobranchidae</taxon>
        <taxon>Plakobranchus</taxon>
    </lineage>
</organism>
<evidence type="ECO:0000313" key="2">
    <source>
        <dbReference type="EMBL" id="GFO20802.1"/>
    </source>
</evidence>
<evidence type="ECO:0000256" key="1">
    <source>
        <dbReference type="SAM" id="MobiDB-lite"/>
    </source>
</evidence>
<feature type="compositionally biased region" description="Basic residues" evidence="1">
    <location>
        <begin position="133"/>
        <end position="150"/>
    </location>
</feature>
<name>A0AAV4BN26_9GAST</name>